<protein>
    <submittedName>
        <fullName evidence="1">Uncharacterized protein</fullName>
    </submittedName>
</protein>
<evidence type="ECO:0000313" key="2">
    <source>
        <dbReference type="Proteomes" id="UP000015105"/>
    </source>
</evidence>
<dbReference type="EnsemblPlants" id="AET2Gv20805800.1">
    <property type="protein sequence ID" value="AET2Gv20805800.1"/>
    <property type="gene ID" value="AET2Gv20805800"/>
</dbReference>
<dbReference type="Proteomes" id="UP000015105">
    <property type="component" value="Chromosome 2D"/>
</dbReference>
<dbReference type="AlphaFoldDB" id="A0A453CCJ8"/>
<reference evidence="1" key="4">
    <citation type="submission" date="2019-03" db="UniProtKB">
        <authorList>
            <consortium name="EnsemblPlants"/>
        </authorList>
    </citation>
    <scope>IDENTIFICATION</scope>
</reference>
<reference evidence="2" key="1">
    <citation type="journal article" date="2014" name="Science">
        <title>Ancient hybridizations among the ancestral genomes of bread wheat.</title>
        <authorList>
            <consortium name="International Wheat Genome Sequencing Consortium,"/>
            <person name="Marcussen T."/>
            <person name="Sandve S.R."/>
            <person name="Heier L."/>
            <person name="Spannagl M."/>
            <person name="Pfeifer M."/>
            <person name="Jakobsen K.S."/>
            <person name="Wulff B.B."/>
            <person name="Steuernagel B."/>
            <person name="Mayer K.F."/>
            <person name="Olsen O.A."/>
        </authorList>
    </citation>
    <scope>NUCLEOTIDE SEQUENCE [LARGE SCALE GENOMIC DNA]</scope>
    <source>
        <strain evidence="2">cv. AL8/78</strain>
    </source>
</reference>
<dbReference type="Gramene" id="AET2Gv20805800.1">
    <property type="protein sequence ID" value="AET2Gv20805800.1"/>
    <property type="gene ID" value="AET2Gv20805800"/>
</dbReference>
<reference evidence="1" key="5">
    <citation type="journal article" date="2021" name="G3 (Bethesda)">
        <title>Aegilops tauschii genome assembly Aet v5.0 features greater sequence contiguity and improved annotation.</title>
        <authorList>
            <person name="Wang L."/>
            <person name="Zhu T."/>
            <person name="Rodriguez J.C."/>
            <person name="Deal K.R."/>
            <person name="Dubcovsky J."/>
            <person name="McGuire P.E."/>
            <person name="Lux T."/>
            <person name="Spannagl M."/>
            <person name="Mayer K.F.X."/>
            <person name="Baldrich P."/>
            <person name="Meyers B.C."/>
            <person name="Huo N."/>
            <person name="Gu Y.Q."/>
            <person name="Zhou H."/>
            <person name="Devos K.M."/>
            <person name="Bennetzen J.L."/>
            <person name="Unver T."/>
            <person name="Budak H."/>
            <person name="Gulick P.J."/>
            <person name="Galiba G."/>
            <person name="Kalapos B."/>
            <person name="Nelson D.R."/>
            <person name="Li P."/>
            <person name="You F.M."/>
            <person name="Luo M.C."/>
            <person name="Dvorak J."/>
        </authorList>
    </citation>
    <scope>NUCLEOTIDE SEQUENCE [LARGE SCALE GENOMIC DNA]</scope>
    <source>
        <strain evidence="1">cv. AL8/78</strain>
    </source>
</reference>
<reference evidence="1" key="3">
    <citation type="journal article" date="2017" name="Nature">
        <title>Genome sequence of the progenitor of the wheat D genome Aegilops tauschii.</title>
        <authorList>
            <person name="Luo M.C."/>
            <person name="Gu Y.Q."/>
            <person name="Puiu D."/>
            <person name="Wang H."/>
            <person name="Twardziok S.O."/>
            <person name="Deal K.R."/>
            <person name="Huo N."/>
            <person name="Zhu T."/>
            <person name="Wang L."/>
            <person name="Wang Y."/>
            <person name="McGuire P.E."/>
            <person name="Liu S."/>
            <person name="Long H."/>
            <person name="Ramasamy R.K."/>
            <person name="Rodriguez J.C."/>
            <person name="Van S.L."/>
            <person name="Yuan L."/>
            <person name="Wang Z."/>
            <person name="Xia Z."/>
            <person name="Xiao L."/>
            <person name="Anderson O.D."/>
            <person name="Ouyang S."/>
            <person name="Liang Y."/>
            <person name="Zimin A.V."/>
            <person name="Pertea G."/>
            <person name="Qi P."/>
            <person name="Bennetzen J.L."/>
            <person name="Dai X."/>
            <person name="Dawson M.W."/>
            <person name="Muller H.G."/>
            <person name="Kugler K."/>
            <person name="Rivarola-Duarte L."/>
            <person name="Spannagl M."/>
            <person name="Mayer K.F.X."/>
            <person name="Lu F.H."/>
            <person name="Bevan M.W."/>
            <person name="Leroy P."/>
            <person name="Li P."/>
            <person name="You F.M."/>
            <person name="Sun Q."/>
            <person name="Liu Z."/>
            <person name="Lyons E."/>
            <person name="Wicker T."/>
            <person name="Salzberg S.L."/>
            <person name="Devos K.M."/>
            <person name="Dvorak J."/>
        </authorList>
    </citation>
    <scope>NUCLEOTIDE SEQUENCE [LARGE SCALE GENOMIC DNA]</scope>
    <source>
        <strain evidence="1">cv. AL8/78</strain>
    </source>
</reference>
<proteinExistence type="predicted"/>
<name>A0A453CCJ8_AEGTS</name>
<accession>A0A453CCJ8</accession>
<sequence length="58" mass="6815">PNLSMDALQEFLQLWQRVQTWEPTDNILDGLSWSWEANGQFSVRSAYATKFWGREVIP</sequence>
<keyword evidence="2" id="KW-1185">Reference proteome</keyword>
<organism evidence="1 2">
    <name type="scientific">Aegilops tauschii subsp. strangulata</name>
    <name type="common">Goatgrass</name>
    <dbReference type="NCBI Taxonomy" id="200361"/>
    <lineage>
        <taxon>Eukaryota</taxon>
        <taxon>Viridiplantae</taxon>
        <taxon>Streptophyta</taxon>
        <taxon>Embryophyta</taxon>
        <taxon>Tracheophyta</taxon>
        <taxon>Spermatophyta</taxon>
        <taxon>Magnoliopsida</taxon>
        <taxon>Liliopsida</taxon>
        <taxon>Poales</taxon>
        <taxon>Poaceae</taxon>
        <taxon>BOP clade</taxon>
        <taxon>Pooideae</taxon>
        <taxon>Triticodae</taxon>
        <taxon>Triticeae</taxon>
        <taxon>Triticinae</taxon>
        <taxon>Aegilops</taxon>
    </lineage>
</organism>
<evidence type="ECO:0000313" key="1">
    <source>
        <dbReference type="EnsemblPlants" id="AET2Gv20805800.1"/>
    </source>
</evidence>
<reference evidence="2" key="2">
    <citation type="journal article" date="2017" name="Nat. Plants">
        <title>The Aegilops tauschii genome reveals multiple impacts of transposons.</title>
        <authorList>
            <person name="Zhao G."/>
            <person name="Zou C."/>
            <person name="Li K."/>
            <person name="Wang K."/>
            <person name="Li T."/>
            <person name="Gao L."/>
            <person name="Zhang X."/>
            <person name="Wang H."/>
            <person name="Yang Z."/>
            <person name="Liu X."/>
            <person name="Jiang W."/>
            <person name="Mao L."/>
            <person name="Kong X."/>
            <person name="Jiao Y."/>
            <person name="Jia J."/>
        </authorList>
    </citation>
    <scope>NUCLEOTIDE SEQUENCE [LARGE SCALE GENOMIC DNA]</scope>
    <source>
        <strain evidence="2">cv. AL8/78</strain>
    </source>
</reference>